<dbReference type="OrthoDB" id="9992527at2759"/>
<proteinExistence type="predicted"/>
<dbReference type="PANTHER" id="PTHR11695">
    <property type="entry name" value="ALCOHOL DEHYDROGENASE RELATED"/>
    <property type="match status" value="1"/>
</dbReference>
<keyword evidence="3" id="KW-1185">Reference proteome</keyword>
<protein>
    <recommendedName>
        <fullName evidence="1">Enoyl reductase (ER) domain-containing protein</fullName>
    </recommendedName>
</protein>
<name>W3X716_PESFW</name>
<dbReference type="GO" id="GO:0016491">
    <property type="term" value="F:oxidoreductase activity"/>
    <property type="evidence" value="ECO:0007669"/>
    <property type="project" value="InterPro"/>
</dbReference>
<dbReference type="OMA" id="PGFCSEY"/>
<dbReference type="InterPro" id="IPR013154">
    <property type="entry name" value="ADH-like_N"/>
</dbReference>
<dbReference type="InterPro" id="IPR036291">
    <property type="entry name" value="NAD(P)-bd_dom_sf"/>
</dbReference>
<dbReference type="Proteomes" id="UP000030651">
    <property type="component" value="Unassembled WGS sequence"/>
</dbReference>
<dbReference type="Gene3D" id="3.40.50.720">
    <property type="entry name" value="NAD(P)-binding Rossmann-like Domain"/>
    <property type="match status" value="1"/>
</dbReference>
<dbReference type="GeneID" id="19271829"/>
<feature type="domain" description="Enoyl reductase (ER)" evidence="1">
    <location>
        <begin position="20"/>
        <end position="309"/>
    </location>
</feature>
<evidence type="ECO:0000313" key="3">
    <source>
        <dbReference type="Proteomes" id="UP000030651"/>
    </source>
</evidence>
<organism evidence="2 3">
    <name type="scientific">Pestalotiopsis fici (strain W106-1 / CGMCC3.15140)</name>
    <dbReference type="NCBI Taxonomy" id="1229662"/>
    <lineage>
        <taxon>Eukaryota</taxon>
        <taxon>Fungi</taxon>
        <taxon>Dikarya</taxon>
        <taxon>Ascomycota</taxon>
        <taxon>Pezizomycotina</taxon>
        <taxon>Sordariomycetes</taxon>
        <taxon>Xylariomycetidae</taxon>
        <taxon>Amphisphaeriales</taxon>
        <taxon>Sporocadaceae</taxon>
        <taxon>Pestalotiopsis</taxon>
    </lineage>
</organism>
<reference evidence="3" key="1">
    <citation type="journal article" date="2015" name="BMC Genomics">
        <title>Genomic and transcriptomic analysis of the endophytic fungus Pestalotiopsis fici reveals its lifestyle and high potential for synthesis of natural products.</title>
        <authorList>
            <person name="Wang X."/>
            <person name="Zhang X."/>
            <person name="Liu L."/>
            <person name="Xiang M."/>
            <person name="Wang W."/>
            <person name="Sun X."/>
            <person name="Che Y."/>
            <person name="Guo L."/>
            <person name="Liu G."/>
            <person name="Guo L."/>
            <person name="Wang C."/>
            <person name="Yin W.B."/>
            <person name="Stadler M."/>
            <person name="Zhang X."/>
            <person name="Liu X."/>
        </authorList>
    </citation>
    <scope>NUCLEOTIDE SEQUENCE [LARGE SCALE GENOMIC DNA]</scope>
    <source>
        <strain evidence="3">W106-1 / CGMCC3.15140</strain>
    </source>
</reference>
<dbReference type="PANTHER" id="PTHR11695:SF294">
    <property type="entry name" value="RETICULON-4-INTERACTING PROTEIN 1, MITOCHONDRIAL"/>
    <property type="match status" value="1"/>
</dbReference>
<dbReference type="SUPFAM" id="SSF50129">
    <property type="entry name" value="GroES-like"/>
    <property type="match status" value="1"/>
</dbReference>
<evidence type="ECO:0000313" key="2">
    <source>
        <dbReference type="EMBL" id="ETS81814.1"/>
    </source>
</evidence>
<dbReference type="Pfam" id="PF08240">
    <property type="entry name" value="ADH_N"/>
    <property type="match status" value="1"/>
</dbReference>
<dbReference type="InterPro" id="IPR011032">
    <property type="entry name" value="GroES-like_sf"/>
</dbReference>
<sequence>MAQLPTTMRSLIAPTPCKPKDYDVVNLPVPVIQKPDEILIKVHAAGFMTGDSLVAAGSLNFLLKNKYPIKLGVGGAGVVVAVGSAVTKFQPGDAVYGGAMSQPMTLSPPPGFCSEYCIGRERYLLPKPPGVSFEEAAGLLGNTLTAVESLELGAALLSERSGRSLEGATVLVPGALSATGHVALQLLRNVYGAGRIVTTASTAKVPLVEERLGSGIVDQVVDYTATPRLTDVVPAGSVDFAYNTQFTALTTLVPLLRPDTGVIVSVASMFPSRILKLNFPSLPFWLGWAADLVNLWYHYWMLRGTNVVLDQVSGSLEKPEIVKKTADVIAQKKVRCVMRVVPLSDLDALRKECEQVYTGKGGIGSLVIKMV</sequence>
<gene>
    <name evidence="2" type="ORF">PFICI_06816</name>
</gene>
<dbReference type="SUPFAM" id="SSF51735">
    <property type="entry name" value="NAD(P)-binding Rossmann-fold domains"/>
    <property type="match status" value="1"/>
</dbReference>
<dbReference type="SMART" id="SM00829">
    <property type="entry name" value="PKS_ER"/>
    <property type="match status" value="1"/>
</dbReference>
<dbReference type="InterPro" id="IPR020843">
    <property type="entry name" value="ER"/>
</dbReference>
<dbReference type="RefSeq" id="XP_007833588.1">
    <property type="nucleotide sequence ID" value="XM_007835397.1"/>
</dbReference>
<dbReference type="HOGENOM" id="CLU_026673_3_3_1"/>
<accession>W3X716</accession>
<dbReference type="EMBL" id="KI912112">
    <property type="protein sequence ID" value="ETS81814.1"/>
    <property type="molecule type" value="Genomic_DNA"/>
</dbReference>
<dbReference type="Gene3D" id="3.90.180.10">
    <property type="entry name" value="Medium-chain alcohol dehydrogenases, catalytic domain"/>
    <property type="match status" value="1"/>
</dbReference>
<dbReference type="InterPro" id="IPR050700">
    <property type="entry name" value="YIM1/Zinc_Alcohol_DH_Fams"/>
</dbReference>
<dbReference type="AlphaFoldDB" id="W3X716"/>
<dbReference type="eggNOG" id="KOG1198">
    <property type="taxonomic scope" value="Eukaryota"/>
</dbReference>
<evidence type="ECO:0000259" key="1">
    <source>
        <dbReference type="SMART" id="SM00829"/>
    </source>
</evidence>
<dbReference type="STRING" id="1229662.W3X716"/>
<dbReference type="InParanoid" id="W3X716"/>
<dbReference type="KEGG" id="pfy:PFICI_06816"/>